<feature type="region of interest" description="Disordered" evidence="1">
    <location>
        <begin position="1"/>
        <end position="52"/>
    </location>
</feature>
<feature type="compositionally biased region" description="Gly residues" evidence="1">
    <location>
        <begin position="1"/>
        <end position="11"/>
    </location>
</feature>
<dbReference type="InterPro" id="IPR019660">
    <property type="entry name" value="Put_sensory_transdc_reg_YbjN"/>
</dbReference>
<dbReference type="EMBL" id="JBIRYI010000001">
    <property type="protein sequence ID" value="MFI2485778.1"/>
    <property type="molecule type" value="Genomic_DNA"/>
</dbReference>
<name>A0ABW7XEI7_9MICO</name>
<organism evidence="2 3">
    <name type="scientific">Promicromonospora kroppenstedtii</name>
    <dbReference type="NCBI Taxonomy" id="440482"/>
    <lineage>
        <taxon>Bacteria</taxon>
        <taxon>Bacillati</taxon>
        <taxon>Actinomycetota</taxon>
        <taxon>Actinomycetes</taxon>
        <taxon>Micrococcales</taxon>
        <taxon>Promicromonosporaceae</taxon>
        <taxon>Promicromonospora</taxon>
    </lineage>
</organism>
<comment type="caution">
    <text evidence="2">The sequence shown here is derived from an EMBL/GenBank/DDBJ whole genome shotgun (WGS) entry which is preliminary data.</text>
</comment>
<evidence type="ECO:0000256" key="1">
    <source>
        <dbReference type="SAM" id="MobiDB-lite"/>
    </source>
</evidence>
<keyword evidence="3" id="KW-1185">Reference proteome</keyword>
<dbReference type="Pfam" id="PF10722">
    <property type="entry name" value="YbjN"/>
    <property type="match status" value="1"/>
</dbReference>
<protein>
    <submittedName>
        <fullName evidence="2">YbjN domain-containing protein</fullName>
    </submittedName>
</protein>
<dbReference type="CDD" id="cd17511">
    <property type="entry name" value="YbjN_AmyR-like"/>
    <property type="match status" value="1"/>
</dbReference>
<gene>
    <name evidence="2" type="ORF">ACH47X_02655</name>
</gene>
<reference evidence="2 3" key="1">
    <citation type="submission" date="2024-10" db="EMBL/GenBank/DDBJ databases">
        <title>The Natural Products Discovery Center: Release of the First 8490 Sequenced Strains for Exploring Actinobacteria Biosynthetic Diversity.</title>
        <authorList>
            <person name="Kalkreuter E."/>
            <person name="Kautsar S.A."/>
            <person name="Yang D."/>
            <person name="Bader C.D."/>
            <person name="Teijaro C.N."/>
            <person name="Fluegel L."/>
            <person name="Davis C.M."/>
            <person name="Simpson J.R."/>
            <person name="Lauterbach L."/>
            <person name="Steele A.D."/>
            <person name="Gui C."/>
            <person name="Meng S."/>
            <person name="Li G."/>
            <person name="Viehrig K."/>
            <person name="Ye F."/>
            <person name="Su P."/>
            <person name="Kiefer A.F."/>
            <person name="Nichols A."/>
            <person name="Cepeda A.J."/>
            <person name="Yan W."/>
            <person name="Fan B."/>
            <person name="Jiang Y."/>
            <person name="Adhikari A."/>
            <person name="Zheng C.-J."/>
            <person name="Schuster L."/>
            <person name="Cowan T.M."/>
            <person name="Smanski M.J."/>
            <person name="Chevrette M.G."/>
            <person name="De Carvalho L.P.S."/>
            <person name="Shen B."/>
        </authorList>
    </citation>
    <scope>NUCLEOTIDE SEQUENCE [LARGE SCALE GENOMIC DNA]</scope>
    <source>
        <strain evidence="2 3">NPDC019481</strain>
    </source>
</reference>
<evidence type="ECO:0000313" key="2">
    <source>
        <dbReference type="EMBL" id="MFI2485778.1"/>
    </source>
</evidence>
<dbReference type="RefSeq" id="WP_397401120.1">
    <property type="nucleotide sequence ID" value="NZ_JBIRYI010000001.1"/>
</dbReference>
<evidence type="ECO:0000313" key="3">
    <source>
        <dbReference type="Proteomes" id="UP001611580"/>
    </source>
</evidence>
<proteinExistence type="predicted"/>
<dbReference type="Proteomes" id="UP001611580">
    <property type="component" value="Unassembled WGS sequence"/>
</dbReference>
<accession>A0ABW7XEI7</accession>
<sequence length="194" mass="21071">MSPPRSGGGAGRWLARLLNPRPPAARRPAGAQVRTLSNPPVEKPRPLTTQRVGDDLSRRGYRFRIDDDGDVTGTWDGNRFWFLLLGEHDEILQVRGRWAGALPAAARLAVLQAANDWNRERIWPKVYTREEGAGLALYAEVSVDFEHGATEEQLAQTVSCGLVTASQFFSTVASLAPPSDADADGGTAPDDPPK</sequence>